<comment type="catalytic activity">
    <reaction evidence="1">
        <text>ATP + protein L-histidine = ADP + protein N-phospho-L-histidine.</text>
        <dbReference type="EC" id="2.7.13.3"/>
    </reaction>
</comment>
<proteinExistence type="predicted"/>
<feature type="domain" description="Histidine kinase" evidence="11">
    <location>
        <begin position="1019"/>
        <end position="1238"/>
    </location>
</feature>
<organism evidence="15 16">
    <name type="scientific">Denitromonas iodatirespirans</name>
    <dbReference type="NCBI Taxonomy" id="2795389"/>
    <lineage>
        <taxon>Bacteria</taxon>
        <taxon>Pseudomonadati</taxon>
        <taxon>Pseudomonadota</taxon>
        <taxon>Betaproteobacteria</taxon>
        <taxon>Rhodocyclales</taxon>
        <taxon>Zoogloeaceae</taxon>
        <taxon>Denitromonas</taxon>
    </lineage>
</organism>
<feature type="domain" description="CHASE" evidence="14">
    <location>
        <begin position="158"/>
        <end position="256"/>
    </location>
</feature>
<dbReference type="PROSITE" id="PS50112">
    <property type="entry name" value="PAS"/>
    <property type="match status" value="2"/>
</dbReference>
<feature type="domain" description="PAC" evidence="13">
    <location>
        <begin position="931"/>
        <end position="983"/>
    </location>
</feature>
<dbReference type="PROSITE" id="PS50113">
    <property type="entry name" value="PAC"/>
    <property type="match status" value="2"/>
</dbReference>
<dbReference type="PANTHER" id="PTHR43047">
    <property type="entry name" value="TWO-COMPONENT HISTIDINE PROTEIN KINASE"/>
    <property type="match status" value="1"/>
</dbReference>
<dbReference type="InterPro" id="IPR003594">
    <property type="entry name" value="HATPase_dom"/>
</dbReference>
<comment type="caution">
    <text evidence="15">The sequence shown here is derived from an EMBL/GenBank/DDBJ whole genome shotgun (WGS) entry which is preliminary data.</text>
</comment>
<evidence type="ECO:0000256" key="7">
    <source>
        <dbReference type="ARBA" id="ARBA00022777"/>
    </source>
</evidence>
<evidence type="ECO:0000259" key="12">
    <source>
        <dbReference type="PROSITE" id="PS50112"/>
    </source>
</evidence>
<dbReference type="PRINTS" id="PR00344">
    <property type="entry name" value="BCTRLSENSOR"/>
</dbReference>
<keyword evidence="7" id="KW-0418">Kinase</keyword>
<dbReference type="InterPro" id="IPR004358">
    <property type="entry name" value="Sig_transdc_His_kin-like_C"/>
</dbReference>
<dbReference type="AlphaFoldDB" id="A0A944DLK2"/>
<keyword evidence="9 10" id="KW-0472">Membrane</keyword>
<dbReference type="Pfam" id="PF02518">
    <property type="entry name" value="HATPase_c"/>
    <property type="match status" value="1"/>
</dbReference>
<protein>
    <recommendedName>
        <fullName evidence="3">histidine kinase</fullName>
        <ecNumber evidence="3">2.7.13.3</ecNumber>
    </recommendedName>
</protein>
<sequence length="1246" mass="135107">MSSPAESPSSSLTDLVDSAPEASWRRALPLALGVLFLGSVLTGIGALYVDRLESARDAQDIEHAINRVTAALSERLDYYVAHMRAAAGLFSASDRVNLFEWERYVDTTELSPLNAMGAAGLVYAPRVEADRRADWEDFMFYAYDRAIPIRGSSSGVAFPVQFAAPRVTSLEVILGFDMVSHPTRRAAIVEAIERGDVVLSAPLVLKDAGDDSPGAILALPVYHPAAHLMKGAHSDEMVRGVVVLGLRYRDWLAAVSAGWSDKVRVDLFDLHQTQATPLVTTGAGTAVEDGRTRNLTVGGRQLQLVFHPVVQTGANLAGVTVRSAGIFLTLALTLLTFYLSSGRQRAMAAAAWASGALADSERRFALAASATSDGIWEWMPQRRSIYLSPRAQGLLQRGTQPAAPGLREILRCLPMAERRVLLLALRGHLRHRQPLEVAVSLPLDEGGARHLLVRGQAVWDALGRPTRVAGAISDVSLLRERELALDRARQFYARVLDFLPHPVMLKSEDHRYVLANRAAGEFLDRPPQAIIGARTEDLLPGQASAHTDEDRRVLDEGGVSSREFHLVLDNGNERDAIVNKVGVAGLDGQPVVLVTMTDVTTLRRTEQALRQSLVELDALFRNASLGMAMIKVNGTIVRANEAFSRIVGVPLAELPGMRYADLTPPRMQVLDREMTIDALRQGKVTPYERAFLRPDGSEVEVVLSGAVMLDAEGGAAIWTVVADISKRKAAERALAAAHATNASIVEAMPDMLVQFDEDLRLVGMRVPPGLRLAVDQASVVGQPLEAIVTPRRLAQVLPTLRLALSSGQLQCMEYRARDADGAMQDYEARAVPVSTGGLLVVLRNVSELKARERALRESEARFRLLAEAAPVVIWLADTSMNITYANRAWRTLTGLSLEETLDTRWLQVVHPDDVAPLKAAGRAARAAPAAYQMEFRVRRPAGPDAWLMIKGEPRVDDQGQVVGFVGVGVDISNEKQTREALRRHRDHLAELVTEKTASLIEAKEVAERANAAKSRFLANMSHELRSPMHAVLSYARLGEDKALQATPDKLKDYFQRIRTSGDRLLKLVDNLLDLSQLEAGRMVLDRQAFALPTVVAAEAEALDGLRVARDVRLSIDVDADVPPVDGDALRIAQVVRHLLSNAFKFSPAGGQVTVHIGHSEPAGVCLRVSDQGVGIPAEELETVFDAFVQSSATRTGAGGTGLGLALCREIVTAHGGRIRAGNLPGGGACFDIILPAAQLTEEPLQP</sequence>
<evidence type="ECO:0000259" key="14">
    <source>
        <dbReference type="PROSITE" id="PS50839"/>
    </source>
</evidence>
<dbReference type="InterPro" id="IPR005467">
    <property type="entry name" value="His_kinase_dom"/>
</dbReference>
<dbReference type="EMBL" id="JAEKFT010000006">
    <property type="protein sequence ID" value="MBT0960919.1"/>
    <property type="molecule type" value="Genomic_DNA"/>
</dbReference>
<dbReference type="Proteomes" id="UP000694660">
    <property type="component" value="Unassembled WGS sequence"/>
</dbReference>
<dbReference type="CDD" id="cd00082">
    <property type="entry name" value="HisKA"/>
    <property type="match status" value="1"/>
</dbReference>
<keyword evidence="8 10" id="KW-1133">Transmembrane helix</keyword>
<dbReference type="PANTHER" id="PTHR43047:SF72">
    <property type="entry name" value="OSMOSENSING HISTIDINE PROTEIN KINASE SLN1"/>
    <property type="match status" value="1"/>
</dbReference>
<dbReference type="Gene3D" id="1.10.287.130">
    <property type="match status" value="1"/>
</dbReference>
<dbReference type="InterPro" id="IPR035965">
    <property type="entry name" value="PAS-like_dom_sf"/>
</dbReference>
<evidence type="ECO:0000256" key="8">
    <source>
        <dbReference type="ARBA" id="ARBA00022989"/>
    </source>
</evidence>
<evidence type="ECO:0000256" key="1">
    <source>
        <dbReference type="ARBA" id="ARBA00000085"/>
    </source>
</evidence>
<feature type="domain" description="PAS" evidence="12">
    <location>
        <begin position="858"/>
        <end position="918"/>
    </location>
</feature>
<accession>A0A944DLK2</accession>
<dbReference type="Pfam" id="PF00512">
    <property type="entry name" value="HisKA"/>
    <property type="match status" value="1"/>
</dbReference>
<dbReference type="Gene3D" id="3.30.565.10">
    <property type="entry name" value="Histidine kinase-like ATPase, C-terminal domain"/>
    <property type="match status" value="1"/>
</dbReference>
<dbReference type="Pfam" id="PF08447">
    <property type="entry name" value="PAS_3"/>
    <property type="match status" value="1"/>
</dbReference>
<keyword evidence="6 10" id="KW-0812">Transmembrane</keyword>
<gene>
    <name evidence="15" type="ORF">I8J34_06975</name>
</gene>
<name>A0A944DLK2_DENI1</name>
<evidence type="ECO:0000256" key="4">
    <source>
        <dbReference type="ARBA" id="ARBA00022553"/>
    </source>
</evidence>
<dbReference type="SUPFAM" id="SSF55874">
    <property type="entry name" value="ATPase domain of HSP90 chaperone/DNA topoisomerase II/histidine kinase"/>
    <property type="match status" value="1"/>
</dbReference>
<evidence type="ECO:0000256" key="10">
    <source>
        <dbReference type="SAM" id="Phobius"/>
    </source>
</evidence>
<evidence type="ECO:0000256" key="9">
    <source>
        <dbReference type="ARBA" id="ARBA00023136"/>
    </source>
</evidence>
<keyword evidence="16" id="KW-1185">Reference proteome</keyword>
<evidence type="ECO:0000259" key="11">
    <source>
        <dbReference type="PROSITE" id="PS50109"/>
    </source>
</evidence>
<feature type="transmembrane region" description="Helical" evidence="10">
    <location>
        <begin position="27"/>
        <end position="49"/>
    </location>
</feature>
<dbReference type="SMART" id="SM00091">
    <property type="entry name" value="PAS"/>
    <property type="match status" value="5"/>
</dbReference>
<evidence type="ECO:0000259" key="13">
    <source>
        <dbReference type="PROSITE" id="PS50113"/>
    </source>
</evidence>
<dbReference type="SUPFAM" id="SSF47384">
    <property type="entry name" value="Homodimeric domain of signal transducing histidine kinase"/>
    <property type="match status" value="1"/>
</dbReference>
<dbReference type="RefSeq" id="WP_214360686.1">
    <property type="nucleotide sequence ID" value="NZ_JAEKFT010000006.1"/>
</dbReference>
<dbReference type="InterPro" id="IPR013655">
    <property type="entry name" value="PAS_fold_3"/>
</dbReference>
<dbReference type="SMART" id="SM01079">
    <property type="entry name" value="CHASE"/>
    <property type="match status" value="1"/>
</dbReference>
<reference evidence="16" key="1">
    <citation type="journal article" date="2022" name="ISME J.">
        <title>Genetic and phylogenetic analysis of dissimilatory iodate-reducing bacteria identifies potential niches across the world's oceans.</title>
        <authorList>
            <person name="Reyes-Umana V."/>
            <person name="Henning Z."/>
            <person name="Lee K."/>
            <person name="Barnum T.P."/>
            <person name="Coates J.D."/>
        </authorList>
    </citation>
    <scope>NUCLEOTIDE SEQUENCE [LARGE SCALE GENOMIC DNA]</scope>
    <source>
        <strain evidence="16">IR12</strain>
    </source>
</reference>
<dbReference type="InterPro" id="IPR000700">
    <property type="entry name" value="PAS-assoc_C"/>
</dbReference>
<dbReference type="Gene3D" id="3.30.450.350">
    <property type="entry name" value="CHASE domain"/>
    <property type="match status" value="1"/>
</dbReference>
<dbReference type="GO" id="GO:0000155">
    <property type="term" value="F:phosphorelay sensor kinase activity"/>
    <property type="evidence" value="ECO:0007669"/>
    <property type="project" value="InterPro"/>
</dbReference>
<dbReference type="PROSITE" id="PS50109">
    <property type="entry name" value="HIS_KIN"/>
    <property type="match status" value="1"/>
</dbReference>
<comment type="subcellular location">
    <subcellularLocation>
        <location evidence="2">Membrane</location>
    </subcellularLocation>
</comment>
<evidence type="ECO:0000313" key="15">
    <source>
        <dbReference type="EMBL" id="MBT0960919.1"/>
    </source>
</evidence>
<dbReference type="InterPro" id="IPR003661">
    <property type="entry name" value="HisK_dim/P_dom"/>
</dbReference>
<dbReference type="SUPFAM" id="SSF55785">
    <property type="entry name" value="PYP-like sensor domain (PAS domain)"/>
    <property type="match status" value="5"/>
</dbReference>
<keyword evidence="4" id="KW-0597">Phosphoprotein</keyword>
<feature type="domain" description="PAC" evidence="13">
    <location>
        <begin position="685"/>
        <end position="736"/>
    </location>
</feature>
<dbReference type="Pfam" id="PF13426">
    <property type="entry name" value="PAS_9"/>
    <property type="match status" value="1"/>
</dbReference>
<dbReference type="GO" id="GO:0005886">
    <property type="term" value="C:plasma membrane"/>
    <property type="evidence" value="ECO:0007669"/>
    <property type="project" value="TreeGrafter"/>
</dbReference>
<dbReference type="SMART" id="SM00388">
    <property type="entry name" value="HisKA"/>
    <property type="match status" value="1"/>
</dbReference>
<evidence type="ECO:0000313" key="16">
    <source>
        <dbReference type="Proteomes" id="UP000694660"/>
    </source>
</evidence>
<dbReference type="InterPro" id="IPR001610">
    <property type="entry name" value="PAC"/>
</dbReference>
<dbReference type="CDD" id="cd00075">
    <property type="entry name" value="HATPase"/>
    <property type="match status" value="1"/>
</dbReference>
<evidence type="ECO:0000256" key="2">
    <source>
        <dbReference type="ARBA" id="ARBA00004370"/>
    </source>
</evidence>
<dbReference type="EC" id="2.7.13.3" evidence="3"/>
<dbReference type="NCBIfam" id="TIGR00229">
    <property type="entry name" value="sensory_box"/>
    <property type="match status" value="2"/>
</dbReference>
<evidence type="ECO:0000256" key="5">
    <source>
        <dbReference type="ARBA" id="ARBA00022679"/>
    </source>
</evidence>
<evidence type="ECO:0000256" key="6">
    <source>
        <dbReference type="ARBA" id="ARBA00022692"/>
    </source>
</evidence>
<dbReference type="PROSITE" id="PS50839">
    <property type="entry name" value="CHASE"/>
    <property type="match status" value="1"/>
</dbReference>
<dbReference type="SMART" id="SM00387">
    <property type="entry name" value="HATPase_c"/>
    <property type="match status" value="1"/>
</dbReference>
<dbReference type="Pfam" id="PF08448">
    <property type="entry name" value="PAS_4"/>
    <property type="match status" value="1"/>
</dbReference>
<evidence type="ECO:0000256" key="3">
    <source>
        <dbReference type="ARBA" id="ARBA00012438"/>
    </source>
</evidence>
<dbReference type="Gene3D" id="3.30.450.20">
    <property type="entry name" value="PAS domain"/>
    <property type="match status" value="5"/>
</dbReference>
<dbReference type="Pfam" id="PF03924">
    <property type="entry name" value="CHASE"/>
    <property type="match status" value="1"/>
</dbReference>
<dbReference type="InterPro" id="IPR006189">
    <property type="entry name" value="CHASE_dom"/>
</dbReference>
<dbReference type="InterPro" id="IPR036890">
    <property type="entry name" value="HATPase_C_sf"/>
</dbReference>
<dbReference type="CDD" id="cd00130">
    <property type="entry name" value="PAS"/>
    <property type="match status" value="2"/>
</dbReference>
<dbReference type="SMART" id="SM00086">
    <property type="entry name" value="PAC"/>
    <property type="match status" value="3"/>
</dbReference>
<dbReference type="GO" id="GO:0009927">
    <property type="term" value="F:histidine phosphotransfer kinase activity"/>
    <property type="evidence" value="ECO:0007669"/>
    <property type="project" value="TreeGrafter"/>
</dbReference>
<dbReference type="InterPro" id="IPR042240">
    <property type="entry name" value="CHASE_sf"/>
</dbReference>
<feature type="transmembrane region" description="Helical" evidence="10">
    <location>
        <begin position="319"/>
        <end position="339"/>
    </location>
</feature>
<feature type="domain" description="PAS" evidence="12">
    <location>
        <begin position="612"/>
        <end position="682"/>
    </location>
</feature>
<dbReference type="InterPro" id="IPR013656">
    <property type="entry name" value="PAS_4"/>
</dbReference>
<dbReference type="InterPro" id="IPR036097">
    <property type="entry name" value="HisK_dim/P_sf"/>
</dbReference>
<keyword evidence="5" id="KW-0808">Transferase</keyword>
<dbReference type="InterPro" id="IPR000014">
    <property type="entry name" value="PAS"/>
</dbReference>